<dbReference type="EMBL" id="VHLH01000031">
    <property type="protein sequence ID" value="TPW26373.1"/>
    <property type="molecule type" value="Genomic_DNA"/>
</dbReference>
<evidence type="ECO:0000313" key="2">
    <source>
        <dbReference type="Proteomes" id="UP000320314"/>
    </source>
</evidence>
<evidence type="ECO:0000313" key="1">
    <source>
        <dbReference type="EMBL" id="TPW26373.1"/>
    </source>
</evidence>
<dbReference type="AlphaFoldDB" id="A0A506TWC4"/>
<sequence length="102" mass="10782">MSAVQSKASNPSDGRACRIKATAQCLGRETPAAVLELSSRSIQIYLRADIGAEVGRPIAVSTEELGMLSGTVAWTRLPYVGVEVTRSSNTSAQVSSYFKAFG</sequence>
<gene>
    <name evidence="1" type="ORF">FJU11_14960</name>
</gene>
<name>A0A506TWC4_9HYPH</name>
<comment type="caution">
    <text evidence="1">The sequence shown here is derived from an EMBL/GenBank/DDBJ whole genome shotgun (WGS) entry which is preliminary data.</text>
</comment>
<reference evidence="1 2" key="1">
    <citation type="submission" date="2019-06" db="EMBL/GenBank/DDBJ databases">
        <authorList>
            <person name="Li M."/>
        </authorList>
    </citation>
    <scope>NUCLEOTIDE SEQUENCE [LARGE SCALE GENOMIC DNA]</scope>
    <source>
        <strain evidence="1 2">BGMRC6574</strain>
    </source>
</reference>
<keyword evidence="2" id="KW-1185">Reference proteome</keyword>
<proteinExistence type="predicted"/>
<accession>A0A506TWC4</accession>
<protein>
    <submittedName>
        <fullName evidence="1">PilZ domain-containing protein</fullName>
    </submittedName>
</protein>
<dbReference type="Proteomes" id="UP000320314">
    <property type="component" value="Unassembled WGS sequence"/>
</dbReference>
<dbReference type="RefSeq" id="WP_141167885.1">
    <property type="nucleotide sequence ID" value="NZ_VHLH01000031.1"/>
</dbReference>
<organism evidence="1 2">
    <name type="scientific">Pararhizobium mangrovi</name>
    <dbReference type="NCBI Taxonomy" id="2590452"/>
    <lineage>
        <taxon>Bacteria</taxon>
        <taxon>Pseudomonadati</taxon>
        <taxon>Pseudomonadota</taxon>
        <taxon>Alphaproteobacteria</taxon>
        <taxon>Hyphomicrobiales</taxon>
        <taxon>Rhizobiaceae</taxon>
        <taxon>Rhizobium/Agrobacterium group</taxon>
        <taxon>Pararhizobium</taxon>
    </lineage>
</organism>
<dbReference type="OrthoDB" id="8479088at2"/>